<dbReference type="Pfam" id="PF09084">
    <property type="entry name" value="NMT1"/>
    <property type="match status" value="1"/>
</dbReference>
<dbReference type="AlphaFoldDB" id="A0A840VC80"/>
<comment type="similarity">
    <text evidence="2">Belongs to the bacterial solute-binding protein SsuA/TauA family.</text>
</comment>
<dbReference type="SUPFAM" id="SSF53850">
    <property type="entry name" value="Periplasmic binding protein-like II"/>
    <property type="match status" value="1"/>
</dbReference>
<feature type="domain" description="SsuA/THI5-like" evidence="4">
    <location>
        <begin position="61"/>
        <end position="238"/>
    </location>
</feature>
<dbReference type="PROSITE" id="PS51318">
    <property type="entry name" value="TAT"/>
    <property type="match status" value="1"/>
</dbReference>
<proteinExistence type="inferred from homology"/>
<dbReference type="GO" id="GO:0042597">
    <property type="term" value="C:periplasmic space"/>
    <property type="evidence" value="ECO:0007669"/>
    <property type="project" value="UniProtKB-SubCell"/>
</dbReference>
<protein>
    <submittedName>
        <fullName evidence="5">NitT/TauT family transport system substrate-binding protein</fullName>
    </submittedName>
</protein>
<name>A0A840VC80_9PROT</name>
<dbReference type="NCBIfam" id="TIGR03427">
    <property type="entry name" value="ABC_peri_uca"/>
    <property type="match status" value="1"/>
</dbReference>
<reference evidence="5 6" key="1">
    <citation type="submission" date="2020-08" db="EMBL/GenBank/DDBJ databases">
        <title>Genomic Encyclopedia of Type Strains, Phase IV (KMG-IV): sequencing the most valuable type-strain genomes for metagenomic binning, comparative biology and taxonomic classification.</title>
        <authorList>
            <person name="Goeker M."/>
        </authorList>
    </citation>
    <scope>NUCLEOTIDE SEQUENCE [LARGE SCALE GENOMIC DNA]</scope>
    <source>
        <strain evidence="5 6">DSM 27026</strain>
    </source>
</reference>
<dbReference type="PANTHER" id="PTHR30024:SF47">
    <property type="entry name" value="TAURINE-BINDING PERIPLASMIC PROTEIN"/>
    <property type="match status" value="1"/>
</dbReference>
<comment type="subcellular location">
    <subcellularLocation>
        <location evidence="1">Periplasm</location>
    </subcellularLocation>
</comment>
<dbReference type="RefSeq" id="WP_183266332.1">
    <property type="nucleotide sequence ID" value="NZ_JACHFJ010000006.1"/>
</dbReference>
<evidence type="ECO:0000256" key="3">
    <source>
        <dbReference type="ARBA" id="ARBA00022729"/>
    </source>
</evidence>
<dbReference type="InterPro" id="IPR006311">
    <property type="entry name" value="TAT_signal"/>
</dbReference>
<organism evidence="5 6">
    <name type="scientific">Acidocella aromatica</name>
    <dbReference type="NCBI Taxonomy" id="1303579"/>
    <lineage>
        <taxon>Bacteria</taxon>
        <taxon>Pseudomonadati</taxon>
        <taxon>Pseudomonadota</taxon>
        <taxon>Alphaproteobacteria</taxon>
        <taxon>Acetobacterales</taxon>
        <taxon>Acidocellaceae</taxon>
        <taxon>Acidocella</taxon>
    </lineage>
</organism>
<evidence type="ECO:0000256" key="2">
    <source>
        <dbReference type="ARBA" id="ARBA00010742"/>
    </source>
</evidence>
<gene>
    <name evidence="5" type="ORF">HNP71_001576</name>
</gene>
<accession>A0A840VC80</accession>
<keyword evidence="3" id="KW-0732">Signal</keyword>
<dbReference type="InterPro" id="IPR017793">
    <property type="entry name" value="ABC_transptr_urea-assoc_sub-bd"/>
</dbReference>
<evidence type="ECO:0000313" key="5">
    <source>
        <dbReference type="EMBL" id="MBB5373316.1"/>
    </source>
</evidence>
<evidence type="ECO:0000313" key="6">
    <source>
        <dbReference type="Proteomes" id="UP000553706"/>
    </source>
</evidence>
<comment type="caution">
    <text evidence="5">The sequence shown here is derived from an EMBL/GenBank/DDBJ whole genome shotgun (WGS) entry which is preliminary data.</text>
</comment>
<keyword evidence="6" id="KW-1185">Reference proteome</keyword>
<dbReference type="Proteomes" id="UP000553706">
    <property type="component" value="Unassembled WGS sequence"/>
</dbReference>
<evidence type="ECO:0000259" key="4">
    <source>
        <dbReference type="Pfam" id="PF09084"/>
    </source>
</evidence>
<dbReference type="EMBL" id="JACHFJ010000006">
    <property type="protein sequence ID" value="MBB5373316.1"/>
    <property type="molecule type" value="Genomic_DNA"/>
</dbReference>
<dbReference type="InterPro" id="IPR015168">
    <property type="entry name" value="SsuA/THI5"/>
</dbReference>
<sequence length="358" mass="38723">MLTRKDFLKSGVALTAAATMAGGTPARAAAKKKFTLAWTIYVGWMPWPWAAEKGIVKKWADKYGIEIDVVEVNDYSTSINQYTSGMFDALTITNMDTLAVPAVGGVDSTSIITGDYSNGNDAVILKNKTKFEDIKGQNVNIVQYSVSQYLLDRGLQMHGLTERDIKIVNTSDADMAAAYLTSDVTAVVTWNPIVEQIDAYPTAHNVFNSSQIPGEILDLVIVNTKTLEANPEFAKALCGIWYETLGIMLADTPDAKAAQTEMGKLSGTDYAGFASQLKTTHLFSDPAVAAEFTKGSQLIATMDHVRQFLFAWGMLGQGATSPDVVGIEFPGGHVLGDPKNVQFRFNADYMAMAAAKTL</sequence>
<evidence type="ECO:0000256" key="1">
    <source>
        <dbReference type="ARBA" id="ARBA00004418"/>
    </source>
</evidence>
<dbReference type="Gene3D" id="3.40.190.10">
    <property type="entry name" value="Periplasmic binding protein-like II"/>
    <property type="match status" value="2"/>
</dbReference>
<dbReference type="PANTHER" id="PTHR30024">
    <property type="entry name" value="ALIPHATIC SULFONATES-BINDING PROTEIN-RELATED"/>
    <property type="match status" value="1"/>
</dbReference>